<protein>
    <submittedName>
        <fullName evidence="1">Uncharacterized protein</fullName>
    </submittedName>
</protein>
<proteinExistence type="predicted"/>
<evidence type="ECO:0000313" key="1">
    <source>
        <dbReference type="EMBL" id="JAD58561.1"/>
    </source>
</evidence>
<accession>A0A0A9B5D4</accession>
<sequence length="37" mass="4032">MPLLGLATDLLPLPLLVDRRCPGCHRCQPMAAELGME</sequence>
<organism evidence="1">
    <name type="scientific">Arundo donax</name>
    <name type="common">Giant reed</name>
    <name type="synonym">Donax arundinaceus</name>
    <dbReference type="NCBI Taxonomy" id="35708"/>
    <lineage>
        <taxon>Eukaryota</taxon>
        <taxon>Viridiplantae</taxon>
        <taxon>Streptophyta</taxon>
        <taxon>Embryophyta</taxon>
        <taxon>Tracheophyta</taxon>
        <taxon>Spermatophyta</taxon>
        <taxon>Magnoliopsida</taxon>
        <taxon>Liliopsida</taxon>
        <taxon>Poales</taxon>
        <taxon>Poaceae</taxon>
        <taxon>PACMAD clade</taxon>
        <taxon>Arundinoideae</taxon>
        <taxon>Arundineae</taxon>
        <taxon>Arundo</taxon>
    </lineage>
</organism>
<dbReference type="AlphaFoldDB" id="A0A0A9B5D4"/>
<dbReference type="EMBL" id="GBRH01239334">
    <property type="protein sequence ID" value="JAD58561.1"/>
    <property type="molecule type" value="Transcribed_RNA"/>
</dbReference>
<reference evidence="1" key="2">
    <citation type="journal article" date="2015" name="Data Brief">
        <title>Shoot transcriptome of the giant reed, Arundo donax.</title>
        <authorList>
            <person name="Barrero R.A."/>
            <person name="Guerrero F.D."/>
            <person name="Moolhuijzen P."/>
            <person name="Goolsby J.A."/>
            <person name="Tidwell J."/>
            <person name="Bellgard S.E."/>
            <person name="Bellgard M.I."/>
        </authorList>
    </citation>
    <scope>NUCLEOTIDE SEQUENCE</scope>
    <source>
        <tissue evidence="1">Shoot tissue taken approximately 20 cm above the soil surface</tissue>
    </source>
</reference>
<name>A0A0A9B5D4_ARUDO</name>
<reference evidence="1" key="1">
    <citation type="submission" date="2014-09" db="EMBL/GenBank/DDBJ databases">
        <authorList>
            <person name="Magalhaes I.L.F."/>
            <person name="Oliveira U."/>
            <person name="Santos F.R."/>
            <person name="Vidigal T.H.D.A."/>
            <person name="Brescovit A.D."/>
            <person name="Santos A.J."/>
        </authorList>
    </citation>
    <scope>NUCLEOTIDE SEQUENCE</scope>
    <source>
        <tissue evidence="1">Shoot tissue taken approximately 20 cm above the soil surface</tissue>
    </source>
</reference>